<accession>A0A0F9J900</accession>
<organism evidence="1">
    <name type="scientific">marine sediment metagenome</name>
    <dbReference type="NCBI Taxonomy" id="412755"/>
    <lineage>
        <taxon>unclassified sequences</taxon>
        <taxon>metagenomes</taxon>
        <taxon>ecological metagenomes</taxon>
    </lineage>
</organism>
<reference evidence="1" key="1">
    <citation type="journal article" date="2015" name="Nature">
        <title>Complex archaea that bridge the gap between prokaryotes and eukaryotes.</title>
        <authorList>
            <person name="Spang A."/>
            <person name="Saw J.H."/>
            <person name="Jorgensen S.L."/>
            <person name="Zaremba-Niedzwiedzka K."/>
            <person name="Martijn J."/>
            <person name="Lind A.E."/>
            <person name="van Eijk R."/>
            <person name="Schleper C."/>
            <person name="Guy L."/>
            <person name="Ettema T.J."/>
        </authorList>
    </citation>
    <scope>NUCLEOTIDE SEQUENCE</scope>
</reference>
<dbReference type="EMBL" id="LAZR01010570">
    <property type="protein sequence ID" value="KKM66249.1"/>
    <property type="molecule type" value="Genomic_DNA"/>
</dbReference>
<name>A0A0F9J900_9ZZZZ</name>
<proteinExistence type="predicted"/>
<gene>
    <name evidence="1" type="ORF">LCGC14_1483060</name>
</gene>
<comment type="caution">
    <text evidence="1">The sequence shown here is derived from an EMBL/GenBank/DDBJ whole genome shotgun (WGS) entry which is preliminary data.</text>
</comment>
<sequence>MSAPITWARICHDCGASAEFSLPSFPLKAPAFMKVMAVVARTFSGWTYDQHGFALCPKCSP</sequence>
<protein>
    <submittedName>
        <fullName evidence="1">Uncharacterized protein</fullName>
    </submittedName>
</protein>
<dbReference type="AlphaFoldDB" id="A0A0F9J900"/>
<evidence type="ECO:0000313" key="1">
    <source>
        <dbReference type="EMBL" id="KKM66249.1"/>
    </source>
</evidence>